<comment type="caution">
    <text evidence="2">The sequence shown here is derived from an EMBL/GenBank/DDBJ whole genome shotgun (WGS) entry which is preliminary data.</text>
</comment>
<sequence length="462" mass="51530">MASSQSQKHQHNTSRTTRPRASTKGPLDLSDDDTVSSEDLLSSPRSPQKSQSQHARFSHDAGSFSPSNPLDLSPLKVELDSILANYELSTVVTKDFSFLLRPEIYHPLSQLEIPPMFRSSFYNPSIGETIGASMEILNKQLAQGHFLLAAHLSAKLLTSPLVHSSDANIIFTLLYTRLACLELTGNSAFAAQESKALEDLNSTFYYVDADFKVDSDVHDRARRSYHIVPWPLRVLAVRLQSIAFGDSRRSITGLYELGFEARRELMQPGLDKTQKQTWRDRLYDLGVRTVNALVEMGDLDAARRSLSNLGDSRNVDNQARSILLALRIGDLALAKDILEKSTVLQDGILKPLTTMAEGFYDEATVQWKALLENPAQLDRPMIVQNLAVCLLYTGQLNESRSLLESLVSENHGFQSLTFNLATIYELCCDNPQNRKLGLGQMVSQQTHNGDMNLDRANADFKL</sequence>
<name>A0A364KMK6_TALAM</name>
<protein>
    <recommendedName>
        <fullName evidence="4">Trafficking protein particle complex subunit 12</fullName>
    </recommendedName>
</protein>
<feature type="region of interest" description="Disordered" evidence="1">
    <location>
        <begin position="1"/>
        <end position="65"/>
    </location>
</feature>
<dbReference type="GO" id="GO:0030008">
    <property type="term" value="C:TRAPP complex"/>
    <property type="evidence" value="ECO:0007669"/>
    <property type="project" value="TreeGrafter"/>
</dbReference>
<keyword evidence="3" id="KW-1185">Reference proteome</keyword>
<dbReference type="RefSeq" id="XP_040729294.1">
    <property type="nucleotide sequence ID" value="XM_040880634.1"/>
</dbReference>
<dbReference type="GO" id="GO:0005794">
    <property type="term" value="C:Golgi apparatus"/>
    <property type="evidence" value="ECO:0007669"/>
    <property type="project" value="TreeGrafter"/>
</dbReference>
<reference evidence="2 3" key="1">
    <citation type="journal article" date="2017" name="Biotechnol. Biofuels">
        <title>Differential beta-glucosidase expression as a function of carbon source availability in Talaromyces amestolkiae: a genomic and proteomic approach.</title>
        <authorList>
            <person name="de Eugenio L.I."/>
            <person name="Mendez-Liter J.A."/>
            <person name="Nieto-Dominguez M."/>
            <person name="Alonso L."/>
            <person name="Gil-Munoz J."/>
            <person name="Barriuso J."/>
            <person name="Prieto A."/>
            <person name="Martinez M.J."/>
        </authorList>
    </citation>
    <scope>NUCLEOTIDE SEQUENCE [LARGE SCALE GENOMIC DNA]</scope>
    <source>
        <strain evidence="2 3">CIB</strain>
    </source>
</reference>
<dbReference type="OrthoDB" id="428342at2759"/>
<accession>A0A364KMK6</accession>
<feature type="compositionally biased region" description="Low complexity" evidence="1">
    <location>
        <begin position="42"/>
        <end position="53"/>
    </location>
</feature>
<evidence type="ECO:0000313" key="3">
    <source>
        <dbReference type="Proteomes" id="UP000249363"/>
    </source>
</evidence>
<dbReference type="PANTHER" id="PTHR21581">
    <property type="entry name" value="D-ALANYL-D-ALANINE CARBOXYPEPTIDASE"/>
    <property type="match status" value="1"/>
</dbReference>
<evidence type="ECO:0000313" key="2">
    <source>
        <dbReference type="EMBL" id="RAO64777.1"/>
    </source>
</evidence>
<evidence type="ECO:0008006" key="4">
    <source>
        <dbReference type="Google" id="ProtNLM"/>
    </source>
</evidence>
<dbReference type="PANTHER" id="PTHR21581:SF6">
    <property type="entry name" value="TRAFFICKING PROTEIN PARTICLE COMPLEX SUBUNIT 12"/>
    <property type="match status" value="1"/>
</dbReference>
<dbReference type="Proteomes" id="UP000249363">
    <property type="component" value="Unassembled WGS sequence"/>
</dbReference>
<gene>
    <name evidence="2" type="ORF">BHQ10_000789</name>
</gene>
<dbReference type="InterPro" id="IPR011990">
    <property type="entry name" value="TPR-like_helical_dom_sf"/>
</dbReference>
<feature type="compositionally biased region" description="Polar residues" evidence="1">
    <location>
        <begin position="1"/>
        <end position="20"/>
    </location>
</feature>
<evidence type="ECO:0000256" key="1">
    <source>
        <dbReference type="SAM" id="MobiDB-lite"/>
    </source>
</evidence>
<dbReference type="Gene3D" id="1.25.40.10">
    <property type="entry name" value="Tetratricopeptide repeat domain"/>
    <property type="match status" value="1"/>
</dbReference>
<dbReference type="AlphaFoldDB" id="A0A364KMK6"/>
<organism evidence="2 3">
    <name type="scientific">Talaromyces amestolkiae</name>
    <dbReference type="NCBI Taxonomy" id="1196081"/>
    <lineage>
        <taxon>Eukaryota</taxon>
        <taxon>Fungi</taxon>
        <taxon>Dikarya</taxon>
        <taxon>Ascomycota</taxon>
        <taxon>Pezizomycotina</taxon>
        <taxon>Eurotiomycetes</taxon>
        <taxon>Eurotiomycetidae</taxon>
        <taxon>Eurotiales</taxon>
        <taxon>Trichocomaceae</taxon>
        <taxon>Talaromyces</taxon>
        <taxon>Talaromyces sect. Talaromyces</taxon>
    </lineage>
</organism>
<proteinExistence type="predicted"/>
<dbReference type="STRING" id="1196081.A0A364KMK6"/>
<dbReference type="EMBL" id="MIKG01000001">
    <property type="protein sequence ID" value="RAO64777.1"/>
    <property type="molecule type" value="Genomic_DNA"/>
</dbReference>
<dbReference type="GeneID" id="63790006"/>